<feature type="region of interest" description="Disordered" evidence="1">
    <location>
        <begin position="1"/>
        <end position="20"/>
    </location>
</feature>
<evidence type="ECO:0000313" key="3">
    <source>
        <dbReference type="Proteomes" id="UP000309676"/>
    </source>
</evidence>
<comment type="caution">
    <text evidence="2">The sequence shown here is derived from an EMBL/GenBank/DDBJ whole genome shotgun (WGS) entry which is preliminary data.</text>
</comment>
<organism evidence="2 3">
    <name type="scientific">Paenibacillus antri</name>
    <dbReference type="NCBI Taxonomy" id="2582848"/>
    <lineage>
        <taxon>Bacteria</taxon>
        <taxon>Bacillati</taxon>
        <taxon>Bacillota</taxon>
        <taxon>Bacilli</taxon>
        <taxon>Bacillales</taxon>
        <taxon>Paenibacillaceae</taxon>
        <taxon>Paenibacillus</taxon>
    </lineage>
</organism>
<dbReference type="EMBL" id="VCIW01000018">
    <property type="protein sequence ID" value="TLS49810.1"/>
    <property type="molecule type" value="Genomic_DNA"/>
</dbReference>
<evidence type="ECO:0000313" key="2">
    <source>
        <dbReference type="EMBL" id="TLS49810.1"/>
    </source>
</evidence>
<evidence type="ECO:0000256" key="1">
    <source>
        <dbReference type="SAM" id="MobiDB-lite"/>
    </source>
</evidence>
<dbReference type="RefSeq" id="WP_138196630.1">
    <property type="nucleotide sequence ID" value="NZ_VCIW01000018.1"/>
</dbReference>
<name>A0A5R9G6S0_9BACL</name>
<sequence>MNGAFRRSIPEPPVLGKTKSNKMMKEYDGLVGFERIFFEDACQNRQSCKSKNEQDDERISWTVWVWTERFRRRMPEPTVLEKTKTNKMMKEYDGLAGFERSIFKDACQNRPGLLGKNEVKMNNKKRDKNSDEGIFEEANHIV</sequence>
<dbReference type="AlphaFoldDB" id="A0A5R9G6S0"/>
<reference evidence="2 3" key="1">
    <citation type="submission" date="2019-05" db="EMBL/GenBank/DDBJ databases">
        <authorList>
            <person name="Narsing Rao M.P."/>
            <person name="Li W.J."/>
        </authorList>
    </citation>
    <scope>NUCLEOTIDE SEQUENCE [LARGE SCALE GENOMIC DNA]</scope>
    <source>
        <strain evidence="2 3">SYSU_K30003</strain>
    </source>
</reference>
<feature type="region of interest" description="Disordered" evidence="1">
    <location>
        <begin position="123"/>
        <end position="142"/>
    </location>
</feature>
<dbReference type="Proteomes" id="UP000309676">
    <property type="component" value="Unassembled WGS sequence"/>
</dbReference>
<accession>A0A5R9G6S0</accession>
<keyword evidence="3" id="KW-1185">Reference proteome</keyword>
<protein>
    <submittedName>
        <fullName evidence="2">Uncharacterized protein</fullName>
    </submittedName>
</protein>
<proteinExistence type="predicted"/>
<gene>
    <name evidence="2" type="ORF">FE782_22645</name>
</gene>